<evidence type="ECO:0000313" key="3">
    <source>
        <dbReference type="Proteomes" id="UP000198757"/>
    </source>
</evidence>
<protein>
    <recommendedName>
        <fullName evidence="4">CCDC81-like prokaryotic HU domain-containing protein</fullName>
    </recommendedName>
</protein>
<feature type="transmembrane region" description="Helical" evidence="1">
    <location>
        <begin position="170"/>
        <end position="187"/>
    </location>
</feature>
<proteinExistence type="predicted"/>
<dbReference type="STRING" id="1285928.SAMN04487894_11711"/>
<dbReference type="Proteomes" id="UP000198757">
    <property type="component" value="Unassembled WGS sequence"/>
</dbReference>
<keyword evidence="3" id="KW-1185">Reference proteome</keyword>
<evidence type="ECO:0000313" key="2">
    <source>
        <dbReference type="EMBL" id="SDD96195.1"/>
    </source>
</evidence>
<organism evidence="2 3">
    <name type="scientific">Niabella drilacis (strain DSM 25811 / CCM 8410 / CCUG 62505 / LMG 26954 / E90)</name>
    <dbReference type="NCBI Taxonomy" id="1285928"/>
    <lineage>
        <taxon>Bacteria</taxon>
        <taxon>Pseudomonadati</taxon>
        <taxon>Bacteroidota</taxon>
        <taxon>Chitinophagia</taxon>
        <taxon>Chitinophagales</taxon>
        <taxon>Chitinophagaceae</taxon>
        <taxon>Niabella</taxon>
    </lineage>
</organism>
<dbReference type="EMBL" id="FMZO01000017">
    <property type="protein sequence ID" value="SDD96195.1"/>
    <property type="molecule type" value="Genomic_DNA"/>
</dbReference>
<keyword evidence="1" id="KW-0472">Membrane</keyword>
<dbReference type="AlphaFoldDB" id="A0A1G6Z2V9"/>
<sequence>MFPILSAYLYQEKKITIPGIGRFELIPVNAATGFETVEAPGWEIRFTENQAAESNENPEGLFTLLGSKEAISRDESRIQFEEFARNILVKLNDQEIIEWENVGVLEKPDALIVFTPRALPLSPFTGIAAQKVLREHAAHPVLIGEKETSLGAAKEQLQELQTGKNKSKKTTWIVLAAVIVIATLFFLKNGCSLQSAANQQQVPVQKPEPTYKQP</sequence>
<gene>
    <name evidence="2" type="ORF">SAMN04487894_11711</name>
</gene>
<evidence type="ECO:0008006" key="4">
    <source>
        <dbReference type="Google" id="ProtNLM"/>
    </source>
</evidence>
<reference evidence="3" key="1">
    <citation type="submission" date="2016-10" db="EMBL/GenBank/DDBJ databases">
        <authorList>
            <person name="Varghese N."/>
            <person name="Submissions S."/>
        </authorList>
    </citation>
    <scope>NUCLEOTIDE SEQUENCE [LARGE SCALE GENOMIC DNA]</scope>
    <source>
        <strain evidence="3">DSM 25811 / CCM 8410 / LMG 26954 / E90</strain>
    </source>
</reference>
<keyword evidence="1" id="KW-1133">Transmembrane helix</keyword>
<accession>A0A1G6Z2V9</accession>
<evidence type="ECO:0000256" key="1">
    <source>
        <dbReference type="SAM" id="Phobius"/>
    </source>
</evidence>
<keyword evidence="1" id="KW-0812">Transmembrane</keyword>
<dbReference type="RefSeq" id="WP_090392317.1">
    <property type="nucleotide sequence ID" value="NZ_FMZO01000017.1"/>
</dbReference>
<name>A0A1G6Z2V9_NIADE</name>
<dbReference type="OrthoDB" id="664124at2"/>